<evidence type="ECO:0000256" key="2">
    <source>
        <dbReference type="ARBA" id="ARBA00022989"/>
    </source>
</evidence>
<organism evidence="6 7">
    <name type="scientific">Sphingomonas jeddahensis</name>
    <dbReference type="NCBI Taxonomy" id="1915074"/>
    <lineage>
        <taxon>Bacteria</taxon>
        <taxon>Pseudomonadati</taxon>
        <taxon>Pseudomonadota</taxon>
        <taxon>Alphaproteobacteria</taxon>
        <taxon>Sphingomonadales</taxon>
        <taxon>Sphingomonadaceae</taxon>
        <taxon>Sphingomonas</taxon>
    </lineage>
</organism>
<feature type="transmembrane region" description="Helical" evidence="4">
    <location>
        <begin position="134"/>
        <end position="157"/>
    </location>
</feature>
<dbReference type="InterPro" id="IPR011701">
    <property type="entry name" value="MFS"/>
</dbReference>
<dbReference type="AlphaFoldDB" id="A0A1V2ERD2"/>
<proteinExistence type="predicted"/>
<dbReference type="Proteomes" id="UP000188729">
    <property type="component" value="Unassembled WGS sequence"/>
</dbReference>
<dbReference type="OrthoDB" id="65739at2"/>
<accession>A0A1V2ERD2</accession>
<feature type="transmembrane region" description="Helical" evidence="4">
    <location>
        <begin position="393"/>
        <end position="411"/>
    </location>
</feature>
<feature type="transmembrane region" description="Helical" evidence="4">
    <location>
        <begin position="64"/>
        <end position="83"/>
    </location>
</feature>
<comment type="caution">
    <text evidence="6">The sequence shown here is derived from an EMBL/GenBank/DDBJ whole genome shotgun (WGS) entry which is preliminary data.</text>
</comment>
<feature type="transmembrane region" description="Helical" evidence="4">
    <location>
        <begin position="89"/>
        <end position="113"/>
    </location>
</feature>
<evidence type="ECO:0000256" key="1">
    <source>
        <dbReference type="ARBA" id="ARBA00022692"/>
    </source>
</evidence>
<evidence type="ECO:0000313" key="7">
    <source>
        <dbReference type="Proteomes" id="UP000188729"/>
    </source>
</evidence>
<feature type="transmembrane region" description="Helical" evidence="4">
    <location>
        <begin position="278"/>
        <end position="299"/>
    </location>
</feature>
<evidence type="ECO:0000256" key="4">
    <source>
        <dbReference type="SAM" id="Phobius"/>
    </source>
</evidence>
<dbReference type="InterPro" id="IPR020846">
    <property type="entry name" value="MFS_dom"/>
</dbReference>
<dbReference type="PROSITE" id="PS50850">
    <property type="entry name" value="MFS"/>
    <property type="match status" value="1"/>
</dbReference>
<dbReference type="PANTHER" id="PTHR23546:SF1">
    <property type="entry name" value="MEMBRANE PROTEIN"/>
    <property type="match status" value="1"/>
</dbReference>
<reference evidence="6 7" key="1">
    <citation type="submission" date="2016-11" db="EMBL/GenBank/DDBJ databases">
        <title>Genome sequence of Sphingomonas jeddahensis G39.</title>
        <authorList>
            <person name="Poehlein A."/>
            <person name="Wuebbeler J.H."/>
            <person name="Steinbuechel A."/>
            <person name="Daniel R."/>
        </authorList>
    </citation>
    <scope>NUCLEOTIDE SEQUENCE [LARGE SCALE GENOMIC DNA]</scope>
    <source>
        <strain evidence="6 7">G39</strain>
    </source>
</reference>
<protein>
    <submittedName>
        <fullName evidence="6">Tetracycline resistance protein, class B</fullName>
    </submittedName>
</protein>
<dbReference type="Pfam" id="PF07690">
    <property type="entry name" value="MFS_1"/>
    <property type="match status" value="1"/>
</dbReference>
<dbReference type="STRING" id="1915074.SPHI_25050"/>
<feature type="transmembrane region" description="Helical" evidence="4">
    <location>
        <begin position="306"/>
        <end position="331"/>
    </location>
</feature>
<name>A0A1V2ERD2_9SPHN</name>
<evidence type="ECO:0000259" key="5">
    <source>
        <dbReference type="PROSITE" id="PS50850"/>
    </source>
</evidence>
<feature type="domain" description="Major facilitator superfamily (MFS) profile" evidence="5">
    <location>
        <begin position="1"/>
        <end position="417"/>
    </location>
</feature>
<sequence>MFMVMLTIAAGNTALQSVLPALGRSLGVADSAVAAAFSVSALLWVIAAPFWANRSDRHGRRLMILFGMGGFCVSLLTCGIFLAAGINGWIGGTAAFVLFIMGRLIYGTFGSAAPPAVQAMVAGNTTREERTRALTLLASAFGLGTILGPAIAPYLILGHLGTIEIGLSGPAFVFALFGIAMFVTVRAMLPDDRGLASETRGAANAYPSIGGQASGASVRAATEPKGGMGVSYFDRRIRAWMIAGLVMGHAQAMTGQAIGFLVIDRLNVPPAQALEPTGIVLMMGAGAALLVQWGIIPTLNLAPRALVLVGLVLAAIGTALTGMATSLYGIATAYALASLGFGFTRPGFTAGSSLAVGPAQQGSVAGKVTSVNGASFVLGPSIGVGLYTIWHSLPYLVAGLGCVLLLVYCWFTLREPDEQEVAAFDDPVV</sequence>
<feature type="transmembrane region" description="Helical" evidence="4">
    <location>
        <begin position="169"/>
        <end position="189"/>
    </location>
</feature>
<feature type="transmembrane region" description="Helical" evidence="4">
    <location>
        <begin position="239"/>
        <end position="263"/>
    </location>
</feature>
<keyword evidence="3 4" id="KW-0472">Membrane</keyword>
<dbReference type="EMBL" id="MPSB01000013">
    <property type="protein sequence ID" value="ONF95241.1"/>
    <property type="molecule type" value="Genomic_DNA"/>
</dbReference>
<evidence type="ECO:0000313" key="6">
    <source>
        <dbReference type="EMBL" id="ONF95241.1"/>
    </source>
</evidence>
<keyword evidence="7" id="KW-1185">Reference proteome</keyword>
<dbReference type="Gene3D" id="1.20.1250.20">
    <property type="entry name" value="MFS general substrate transporter like domains"/>
    <property type="match status" value="1"/>
</dbReference>
<dbReference type="SUPFAM" id="SSF103473">
    <property type="entry name" value="MFS general substrate transporter"/>
    <property type="match status" value="1"/>
</dbReference>
<gene>
    <name evidence="6" type="primary">tetA</name>
    <name evidence="6" type="ORF">SPHI_25050</name>
</gene>
<dbReference type="InterPro" id="IPR036259">
    <property type="entry name" value="MFS_trans_sf"/>
</dbReference>
<keyword evidence="2 4" id="KW-1133">Transmembrane helix</keyword>
<feature type="transmembrane region" description="Helical" evidence="4">
    <location>
        <begin position="32"/>
        <end position="52"/>
    </location>
</feature>
<dbReference type="PANTHER" id="PTHR23546">
    <property type="entry name" value="TRANSPORT PROTEIN"/>
    <property type="match status" value="1"/>
</dbReference>
<dbReference type="GO" id="GO:0022857">
    <property type="term" value="F:transmembrane transporter activity"/>
    <property type="evidence" value="ECO:0007669"/>
    <property type="project" value="InterPro"/>
</dbReference>
<keyword evidence="1 4" id="KW-0812">Transmembrane</keyword>
<evidence type="ECO:0000256" key="3">
    <source>
        <dbReference type="ARBA" id="ARBA00023136"/>
    </source>
</evidence>